<protein>
    <submittedName>
        <fullName evidence="2">Uncharacterized protein</fullName>
    </submittedName>
</protein>
<dbReference type="Gene3D" id="3.40.50.300">
    <property type="entry name" value="P-loop containing nucleotide triphosphate hydrolases"/>
    <property type="match status" value="1"/>
</dbReference>
<feature type="compositionally biased region" description="Basic and acidic residues" evidence="1">
    <location>
        <begin position="141"/>
        <end position="158"/>
    </location>
</feature>
<name>A0AAD4GG74_BOLED</name>
<dbReference type="InterPro" id="IPR027417">
    <property type="entry name" value="P-loop_NTPase"/>
</dbReference>
<feature type="region of interest" description="Disordered" evidence="1">
    <location>
        <begin position="137"/>
        <end position="158"/>
    </location>
</feature>
<evidence type="ECO:0000313" key="2">
    <source>
        <dbReference type="EMBL" id="KAF8442374.1"/>
    </source>
</evidence>
<sequence length="195" mass="22516">MHRISDLRVGGSARRDFRMFQELCGEEAYPNVIIVTNMWGTVTAEDGNDRERELATKGIFFKPILDQRAKMLRHDHTKHSAHQIIQNLIDKDPVVLQIQRELGEGMDITQTAAYKQLDKEMSELAARHQKELEALEEEMADAERSQDEETRGELQEEVRKVEAELEKAQSQAARLASDYQTELRRIEEILQVKEG</sequence>
<accession>A0AAD4GG74</accession>
<dbReference type="AlphaFoldDB" id="A0AAD4GG74"/>
<evidence type="ECO:0000313" key="3">
    <source>
        <dbReference type="Proteomes" id="UP001194468"/>
    </source>
</evidence>
<evidence type="ECO:0000256" key="1">
    <source>
        <dbReference type="SAM" id="MobiDB-lite"/>
    </source>
</evidence>
<proteinExistence type="predicted"/>
<reference evidence="2" key="2">
    <citation type="journal article" date="2020" name="Nat. Commun.">
        <title>Large-scale genome sequencing of mycorrhizal fungi provides insights into the early evolution of symbiotic traits.</title>
        <authorList>
            <person name="Miyauchi S."/>
            <person name="Kiss E."/>
            <person name="Kuo A."/>
            <person name="Drula E."/>
            <person name="Kohler A."/>
            <person name="Sanchez-Garcia M."/>
            <person name="Morin E."/>
            <person name="Andreopoulos B."/>
            <person name="Barry K.W."/>
            <person name="Bonito G."/>
            <person name="Buee M."/>
            <person name="Carver A."/>
            <person name="Chen C."/>
            <person name="Cichocki N."/>
            <person name="Clum A."/>
            <person name="Culley D."/>
            <person name="Crous P.W."/>
            <person name="Fauchery L."/>
            <person name="Girlanda M."/>
            <person name="Hayes R.D."/>
            <person name="Keri Z."/>
            <person name="LaButti K."/>
            <person name="Lipzen A."/>
            <person name="Lombard V."/>
            <person name="Magnuson J."/>
            <person name="Maillard F."/>
            <person name="Murat C."/>
            <person name="Nolan M."/>
            <person name="Ohm R.A."/>
            <person name="Pangilinan J."/>
            <person name="Pereira M.F."/>
            <person name="Perotto S."/>
            <person name="Peter M."/>
            <person name="Pfister S."/>
            <person name="Riley R."/>
            <person name="Sitrit Y."/>
            <person name="Stielow J.B."/>
            <person name="Szollosi G."/>
            <person name="Zifcakova L."/>
            <person name="Stursova M."/>
            <person name="Spatafora J.W."/>
            <person name="Tedersoo L."/>
            <person name="Vaario L.M."/>
            <person name="Yamada A."/>
            <person name="Yan M."/>
            <person name="Wang P."/>
            <person name="Xu J."/>
            <person name="Bruns T."/>
            <person name="Baldrian P."/>
            <person name="Vilgalys R."/>
            <person name="Dunand C."/>
            <person name="Henrissat B."/>
            <person name="Grigoriev I.V."/>
            <person name="Hibbett D."/>
            <person name="Nagy L.G."/>
            <person name="Martin F.M."/>
        </authorList>
    </citation>
    <scope>NUCLEOTIDE SEQUENCE</scope>
    <source>
        <strain evidence="2">BED1</strain>
    </source>
</reference>
<dbReference type="Proteomes" id="UP001194468">
    <property type="component" value="Unassembled WGS sequence"/>
</dbReference>
<organism evidence="2 3">
    <name type="scientific">Boletus edulis BED1</name>
    <dbReference type="NCBI Taxonomy" id="1328754"/>
    <lineage>
        <taxon>Eukaryota</taxon>
        <taxon>Fungi</taxon>
        <taxon>Dikarya</taxon>
        <taxon>Basidiomycota</taxon>
        <taxon>Agaricomycotina</taxon>
        <taxon>Agaricomycetes</taxon>
        <taxon>Agaricomycetidae</taxon>
        <taxon>Boletales</taxon>
        <taxon>Boletineae</taxon>
        <taxon>Boletaceae</taxon>
        <taxon>Boletoideae</taxon>
        <taxon>Boletus</taxon>
    </lineage>
</organism>
<gene>
    <name evidence="2" type="ORF">L210DRAFT_3536449</name>
</gene>
<dbReference type="EMBL" id="WHUW01000009">
    <property type="protein sequence ID" value="KAF8442374.1"/>
    <property type="molecule type" value="Genomic_DNA"/>
</dbReference>
<keyword evidence="3" id="KW-1185">Reference proteome</keyword>
<reference evidence="2" key="1">
    <citation type="submission" date="2019-10" db="EMBL/GenBank/DDBJ databases">
        <authorList>
            <consortium name="DOE Joint Genome Institute"/>
            <person name="Kuo A."/>
            <person name="Miyauchi S."/>
            <person name="Kiss E."/>
            <person name="Drula E."/>
            <person name="Kohler A."/>
            <person name="Sanchez-Garcia M."/>
            <person name="Andreopoulos B."/>
            <person name="Barry K.W."/>
            <person name="Bonito G."/>
            <person name="Buee M."/>
            <person name="Carver A."/>
            <person name="Chen C."/>
            <person name="Cichocki N."/>
            <person name="Clum A."/>
            <person name="Culley D."/>
            <person name="Crous P.W."/>
            <person name="Fauchery L."/>
            <person name="Girlanda M."/>
            <person name="Hayes R."/>
            <person name="Keri Z."/>
            <person name="LaButti K."/>
            <person name="Lipzen A."/>
            <person name="Lombard V."/>
            <person name="Magnuson J."/>
            <person name="Maillard F."/>
            <person name="Morin E."/>
            <person name="Murat C."/>
            <person name="Nolan M."/>
            <person name="Ohm R."/>
            <person name="Pangilinan J."/>
            <person name="Pereira M."/>
            <person name="Perotto S."/>
            <person name="Peter M."/>
            <person name="Riley R."/>
            <person name="Sitrit Y."/>
            <person name="Stielow B."/>
            <person name="Szollosi G."/>
            <person name="Zifcakova L."/>
            <person name="Stursova M."/>
            <person name="Spatafora J.W."/>
            <person name="Tedersoo L."/>
            <person name="Vaario L.-M."/>
            <person name="Yamada A."/>
            <person name="Yan M."/>
            <person name="Wang P."/>
            <person name="Xu J."/>
            <person name="Bruns T."/>
            <person name="Baldrian P."/>
            <person name="Vilgalys R."/>
            <person name="Henrissat B."/>
            <person name="Grigoriev I.V."/>
            <person name="Hibbett D."/>
            <person name="Nagy L.G."/>
            <person name="Martin F.M."/>
        </authorList>
    </citation>
    <scope>NUCLEOTIDE SEQUENCE</scope>
    <source>
        <strain evidence="2">BED1</strain>
    </source>
</reference>
<comment type="caution">
    <text evidence="2">The sequence shown here is derived from an EMBL/GenBank/DDBJ whole genome shotgun (WGS) entry which is preliminary data.</text>
</comment>